<dbReference type="GO" id="GO:0005886">
    <property type="term" value="C:plasma membrane"/>
    <property type="evidence" value="ECO:0007669"/>
    <property type="project" value="Ensembl"/>
</dbReference>
<evidence type="ECO:0000256" key="6">
    <source>
        <dbReference type="RuleBase" id="RU361218"/>
    </source>
</evidence>
<dbReference type="EMBL" id="AGCU01095941">
    <property type="status" value="NOT_ANNOTATED_CDS"/>
    <property type="molecule type" value="Genomic_DNA"/>
</dbReference>
<dbReference type="EMBL" id="AGCU01095937">
    <property type="status" value="NOT_ANNOTATED_CDS"/>
    <property type="molecule type" value="Genomic_DNA"/>
</dbReference>
<reference evidence="7" key="4">
    <citation type="submission" date="2025-09" db="UniProtKB">
        <authorList>
            <consortium name="Ensembl"/>
        </authorList>
    </citation>
    <scope>IDENTIFICATION</scope>
</reference>
<dbReference type="eggNOG" id="KOG3882">
    <property type="taxonomic scope" value="Eukaryota"/>
</dbReference>
<dbReference type="InterPro" id="IPR018499">
    <property type="entry name" value="Tetraspanin/Peripherin"/>
</dbReference>
<proteinExistence type="inferred from homology"/>
<dbReference type="EMBL" id="AGCU01095936">
    <property type="status" value="NOT_ANNOTATED_CDS"/>
    <property type="molecule type" value="Genomic_DNA"/>
</dbReference>
<evidence type="ECO:0000313" key="8">
    <source>
        <dbReference type="Proteomes" id="UP000007267"/>
    </source>
</evidence>
<dbReference type="EMBL" id="AGCU01095940">
    <property type="status" value="NOT_ANNOTATED_CDS"/>
    <property type="molecule type" value="Genomic_DNA"/>
</dbReference>
<dbReference type="Gene3D" id="1.10.1450.10">
    <property type="entry name" value="Tetraspanin"/>
    <property type="match status" value="1"/>
</dbReference>
<sequence length="266" mass="29354">MVGSDTSCLALSHYFVVVFILFFQILGAVILGFGLWILLDKISFISFLQTSSESLKVGAYILTGVGAITMLMGFLGCLGAVNEIRCLLGLYITFLMLILLAQVAAGLLIYFQRDTVKKEMSTMIHELIQDYDPGREDKKNIQDAWDYVQRKLFCCGWTSPENWTENVIIRNKSLTSYPCSCSNGTADSGFCDILANGTVSVADWPVHSKHGLYFFPALIHDDLKGCMNNVESWLQDNLGIILGVCTGVAVIEMGIPSVHNKKKVGN</sequence>
<feature type="transmembrane region" description="Helical" evidence="6">
    <location>
        <begin position="87"/>
        <end position="111"/>
    </location>
</feature>
<dbReference type="GeneTree" id="ENSGT00940000158481"/>
<feature type="transmembrane region" description="Helical" evidence="6">
    <location>
        <begin position="12"/>
        <end position="39"/>
    </location>
</feature>
<comment type="similarity">
    <text evidence="2 6">Belongs to the tetraspanin (TM4SF) family.</text>
</comment>
<keyword evidence="5 6" id="KW-0472">Membrane</keyword>
<dbReference type="PIRSF" id="PIRSF002419">
    <property type="entry name" value="Tetraspanin"/>
    <property type="match status" value="1"/>
</dbReference>
<dbReference type="InterPro" id="IPR000301">
    <property type="entry name" value="Tetraspanin_animals"/>
</dbReference>
<reference evidence="8" key="1">
    <citation type="submission" date="2011-10" db="EMBL/GenBank/DDBJ databases">
        <authorList>
            <consortium name="Soft-shell Turtle Genome Consortium"/>
        </authorList>
    </citation>
    <scope>NUCLEOTIDE SEQUENCE [LARGE SCALE GENOMIC DNA]</scope>
    <source>
        <strain evidence="8">Daiwa-1</strain>
    </source>
</reference>
<keyword evidence="3 6" id="KW-0812">Transmembrane</keyword>
<dbReference type="SUPFAM" id="SSF48652">
    <property type="entry name" value="Tetraspanin"/>
    <property type="match status" value="1"/>
</dbReference>
<dbReference type="PANTHER" id="PTHR19282:SF44">
    <property type="entry name" value="CD82 ANTIGEN"/>
    <property type="match status" value="1"/>
</dbReference>
<dbReference type="STRING" id="13735.ENSPSIP00000014172"/>
<evidence type="ECO:0000256" key="4">
    <source>
        <dbReference type="ARBA" id="ARBA00022989"/>
    </source>
</evidence>
<keyword evidence="8" id="KW-1185">Reference proteome</keyword>
<accession>K7G1L1</accession>
<dbReference type="InterPro" id="IPR018503">
    <property type="entry name" value="Tetraspanin_CS"/>
</dbReference>
<dbReference type="EMBL" id="AGCU01095935">
    <property type="status" value="NOT_ANNOTATED_CDS"/>
    <property type="molecule type" value="Genomic_DNA"/>
</dbReference>
<evidence type="ECO:0000256" key="3">
    <source>
        <dbReference type="ARBA" id="ARBA00022692"/>
    </source>
</evidence>
<dbReference type="PRINTS" id="PR00259">
    <property type="entry name" value="TMFOUR"/>
</dbReference>
<dbReference type="EMBL" id="AGCU01095939">
    <property type="status" value="NOT_ANNOTATED_CDS"/>
    <property type="molecule type" value="Genomic_DNA"/>
</dbReference>
<gene>
    <name evidence="7" type="primary">CD82</name>
</gene>
<keyword evidence="4 6" id="KW-1133">Transmembrane helix</keyword>
<dbReference type="EMBL" id="AGCU01095934">
    <property type="status" value="NOT_ANNOTATED_CDS"/>
    <property type="molecule type" value="Genomic_DNA"/>
</dbReference>
<feature type="transmembrane region" description="Helical" evidence="6">
    <location>
        <begin position="59"/>
        <end position="81"/>
    </location>
</feature>
<dbReference type="CDD" id="cd03160">
    <property type="entry name" value="CD37_CD82_like_LEL"/>
    <property type="match status" value="1"/>
</dbReference>
<dbReference type="AlphaFoldDB" id="K7G1L1"/>
<dbReference type="Pfam" id="PF00335">
    <property type="entry name" value="Tetraspanin"/>
    <property type="match status" value="1"/>
</dbReference>
<comment type="subcellular location">
    <subcellularLocation>
        <location evidence="1 6">Membrane</location>
        <topology evidence="1 6">Multi-pass membrane protein</topology>
    </subcellularLocation>
</comment>
<dbReference type="EMBL" id="AGCU01095938">
    <property type="status" value="NOT_ANNOTATED_CDS"/>
    <property type="molecule type" value="Genomic_DNA"/>
</dbReference>
<dbReference type="PANTHER" id="PTHR19282">
    <property type="entry name" value="TETRASPANIN"/>
    <property type="match status" value="1"/>
</dbReference>
<evidence type="ECO:0000256" key="5">
    <source>
        <dbReference type="ARBA" id="ARBA00023136"/>
    </source>
</evidence>
<name>K7G1L1_PELSI</name>
<protein>
    <recommendedName>
        <fullName evidence="6">Tetraspanin</fullName>
    </recommendedName>
</protein>
<reference evidence="8" key="2">
    <citation type="journal article" date="2013" name="Nat. Genet.">
        <title>The draft genomes of soft-shell turtle and green sea turtle yield insights into the development and evolution of the turtle-specific body plan.</title>
        <authorList>
            <person name="Wang Z."/>
            <person name="Pascual-Anaya J."/>
            <person name="Zadissa A."/>
            <person name="Li W."/>
            <person name="Niimura Y."/>
            <person name="Huang Z."/>
            <person name="Li C."/>
            <person name="White S."/>
            <person name="Xiong Z."/>
            <person name="Fang D."/>
            <person name="Wang B."/>
            <person name="Ming Y."/>
            <person name="Chen Y."/>
            <person name="Zheng Y."/>
            <person name="Kuraku S."/>
            <person name="Pignatelli M."/>
            <person name="Herrero J."/>
            <person name="Beal K."/>
            <person name="Nozawa M."/>
            <person name="Li Q."/>
            <person name="Wang J."/>
            <person name="Zhang H."/>
            <person name="Yu L."/>
            <person name="Shigenobu S."/>
            <person name="Wang J."/>
            <person name="Liu J."/>
            <person name="Flicek P."/>
            <person name="Searle S."/>
            <person name="Wang J."/>
            <person name="Kuratani S."/>
            <person name="Yin Y."/>
            <person name="Aken B."/>
            <person name="Zhang G."/>
            <person name="Irie N."/>
        </authorList>
    </citation>
    <scope>NUCLEOTIDE SEQUENCE [LARGE SCALE GENOMIC DNA]</scope>
    <source>
        <strain evidence="8">Daiwa-1</strain>
    </source>
</reference>
<dbReference type="PROSITE" id="PS00421">
    <property type="entry name" value="TM4_1"/>
    <property type="match status" value="1"/>
</dbReference>
<reference evidence="7" key="3">
    <citation type="submission" date="2025-08" db="UniProtKB">
        <authorList>
            <consortium name="Ensembl"/>
        </authorList>
    </citation>
    <scope>IDENTIFICATION</scope>
</reference>
<evidence type="ECO:0000313" key="7">
    <source>
        <dbReference type="Ensembl" id="ENSPSIP00000014172.1"/>
    </source>
</evidence>
<evidence type="ECO:0000256" key="1">
    <source>
        <dbReference type="ARBA" id="ARBA00004141"/>
    </source>
</evidence>
<comment type="caution">
    <text evidence="6">Lacks conserved residue(s) required for the propagation of feature annotation.</text>
</comment>
<dbReference type="Ensembl" id="ENSPSIT00000014238.1">
    <property type="protein sequence ID" value="ENSPSIP00000014172.1"/>
    <property type="gene ID" value="ENSPSIG00000012591.1"/>
</dbReference>
<evidence type="ECO:0000256" key="2">
    <source>
        <dbReference type="ARBA" id="ARBA00006840"/>
    </source>
</evidence>
<dbReference type="Proteomes" id="UP000007267">
    <property type="component" value="Unassembled WGS sequence"/>
</dbReference>
<organism evidence="7 8">
    <name type="scientific">Pelodiscus sinensis</name>
    <name type="common">Chinese softshell turtle</name>
    <name type="synonym">Trionyx sinensis</name>
    <dbReference type="NCBI Taxonomy" id="13735"/>
    <lineage>
        <taxon>Eukaryota</taxon>
        <taxon>Metazoa</taxon>
        <taxon>Chordata</taxon>
        <taxon>Craniata</taxon>
        <taxon>Vertebrata</taxon>
        <taxon>Euteleostomi</taxon>
        <taxon>Archelosauria</taxon>
        <taxon>Testudinata</taxon>
        <taxon>Testudines</taxon>
        <taxon>Cryptodira</taxon>
        <taxon>Trionychia</taxon>
        <taxon>Trionychidae</taxon>
        <taxon>Pelodiscus</taxon>
    </lineage>
</organism>
<dbReference type="InterPro" id="IPR008952">
    <property type="entry name" value="Tetraspanin_EC2_sf"/>
</dbReference>